<dbReference type="InterPro" id="IPR007724">
    <property type="entry name" value="Poly_GlycHdrlase"/>
</dbReference>
<dbReference type="Proteomes" id="UP000663862">
    <property type="component" value="Unassembled WGS sequence"/>
</dbReference>
<feature type="compositionally biased region" description="Basic residues" evidence="6">
    <location>
        <begin position="16"/>
        <end position="28"/>
    </location>
</feature>
<evidence type="ECO:0000259" key="8">
    <source>
        <dbReference type="Pfam" id="PF20811"/>
    </source>
</evidence>
<dbReference type="GO" id="GO:0006282">
    <property type="term" value="P:regulation of DNA repair"/>
    <property type="evidence" value="ECO:0007669"/>
    <property type="project" value="InterPro"/>
</dbReference>
<feature type="active site" evidence="4">
    <location>
        <position position="380"/>
    </location>
</feature>
<feature type="compositionally biased region" description="Basic residues" evidence="6">
    <location>
        <begin position="35"/>
        <end position="46"/>
    </location>
</feature>
<dbReference type="AlphaFoldDB" id="A0A820W7G7"/>
<evidence type="ECO:0000256" key="3">
    <source>
        <dbReference type="ARBA" id="ARBA00022801"/>
    </source>
</evidence>
<gene>
    <name evidence="9" type="ORF">TSG867_LOCUS21819</name>
</gene>
<dbReference type="InterPro" id="IPR046372">
    <property type="entry name" value="PARG_cat_C"/>
</dbReference>
<protein>
    <recommendedName>
        <fullName evidence="2">poly(ADP-ribose) glycohydrolase</fullName>
        <ecNumber evidence="2">3.2.1.143</ecNumber>
    </recommendedName>
</protein>
<comment type="caution">
    <text evidence="9">The sequence shown here is derived from an EMBL/GenBank/DDBJ whole genome shotgun (WGS) entry which is preliminary data.</text>
</comment>
<keyword evidence="3" id="KW-0378">Hydrolase</keyword>
<dbReference type="InterPro" id="IPR048362">
    <property type="entry name" value="PARG_helical"/>
</dbReference>
<evidence type="ECO:0000313" key="9">
    <source>
        <dbReference type="EMBL" id="CAF4510440.1"/>
    </source>
</evidence>
<comment type="similarity">
    <text evidence="1">Belongs to the poly(ADP-ribose) glycohydrolase family.</text>
</comment>
<evidence type="ECO:0000259" key="7">
    <source>
        <dbReference type="Pfam" id="PF05028"/>
    </source>
</evidence>
<accession>A0A820W7G7</accession>
<name>A0A820W7G7_9BILA</name>
<feature type="binding site" evidence="5">
    <location>
        <position position="364"/>
    </location>
    <ligand>
        <name>substrate</name>
    </ligand>
</feature>
<dbReference type="EMBL" id="CAJOBQ010001719">
    <property type="protein sequence ID" value="CAF4510440.1"/>
    <property type="molecule type" value="Genomic_DNA"/>
</dbReference>
<evidence type="ECO:0000256" key="5">
    <source>
        <dbReference type="PIRSR" id="PIRSR607724-2"/>
    </source>
</evidence>
<dbReference type="EC" id="3.2.1.143" evidence="2"/>
<evidence type="ECO:0000256" key="2">
    <source>
        <dbReference type="ARBA" id="ARBA00012255"/>
    </source>
</evidence>
<dbReference type="GO" id="GO:1990966">
    <property type="term" value="P:ATP generation from poly-ADP-D-ribose"/>
    <property type="evidence" value="ECO:0007669"/>
    <property type="project" value="TreeGrafter"/>
</dbReference>
<evidence type="ECO:0000256" key="6">
    <source>
        <dbReference type="SAM" id="MobiDB-lite"/>
    </source>
</evidence>
<feature type="domain" description="PARG catalytic Macro" evidence="7">
    <location>
        <begin position="331"/>
        <end position="531"/>
    </location>
</feature>
<sequence>MGSGPSADATQTKGTDKHRRNHRRSMAAHGDHRRSMAAHGDHRRRTRSDVRDATEEESREMFEEYMNDDRSAEIIHKGVPFEAIIKRFRQPPILNPMDAIKEENTIFTFKPLKYAPYKPDTEHDVESYNDRWDKYHVRMPCSNDYISNDRKPIWPKICEHLSFLKAKCDSREVKFKHLKTVIEDCNERSFDLECLQRLIDPIYSKNEYRNFMYVTLPKMCDLLLNIKSVCTQPLPLLRINENRSVSMQQQQAAALLACAFFCLFPNRSGRTLRTEYEDYQNPNFEALYQRGPPSKIEKLKCILHYFNRVTDHMPTGVITFQRVVLPKSEYPQWPELKTDLCDLHLTTGDKIEDIPSVLQVDFANKYIGGGVLGSGCVQEEIRFTICPEMLVSLLICEVMECNECILLIGCERYSSYKGYAHSFQFAGNYTDKAPRDSWDRLWCHVVAMDAIYFQNPSTQYHMKSIERELLKAYTSFRPLGHDADSKFGIATGNWGCGAFNGDRQLKAIIQLIAASEARRPLVYAAFGDRKLVTSFSALYEHLKKERATVSDLYYYLMGYCRDQPEQSLFDYILMPPASRFQKK</sequence>
<feature type="region of interest" description="Disordered" evidence="6">
    <location>
        <begin position="1"/>
        <end position="60"/>
    </location>
</feature>
<dbReference type="PANTHER" id="PTHR12837:SF0">
    <property type="entry name" value="POLY(ADP-RIBOSE) GLYCOHYDROLASE"/>
    <property type="match status" value="1"/>
</dbReference>
<organism evidence="9 10">
    <name type="scientific">Rotaria socialis</name>
    <dbReference type="NCBI Taxonomy" id="392032"/>
    <lineage>
        <taxon>Eukaryota</taxon>
        <taxon>Metazoa</taxon>
        <taxon>Spiralia</taxon>
        <taxon>Gnathifera</taxon>
        <taxon>Rotifera</taxon>
        <taxon>Eurotatoria</taxon>
        <taxon>Bdelloidea</taxon>
        <taxon>Philodinida</taxon>
        <taxon>Philodinidae</taxon>
        <taxon>Rotaria</taxon>
    </lineage>
</organism>
<dbReference type="Pfam" id="PF05028">
    <property type="entry name" value="PARG_cat_C"/>
    <property type="match status" value="1"/>
</dbReference>
<feature type="active site" evidence="4">
    <location>
        <position position="361"/>
    </location>
</feature>
<evidence type="ECO:0000256" key="4">
    <source>
        <dbReference type="PIRSR" id="PIRSR607724-1"/>
    </source>
</evidence>
<dbReference type="Pfam" id="PF20811">
    <property type="entry name" value="PARG_cat_N"/>
    <property type="match status" value="1"/>
</dbReference>
<feature type="domain" description="PARG helical" evidence="8">
    <location>
        <begin position="204"/>
        <end position="322"/>
    </location>
</feature>
<dbReference type="GO" id="GO:0005737">
    <property type="term" value="C:cytoplasm"/>
    <property type="evidence" value="ECO:0007669"/>
    <property type="project" value="TreeGrafter"/>
</dbReference>
<dbReference type="GO" id="GO:0005634">
    <property type="term" value="C:nucleus"/>
    <property type="evidence" value="ECO:0007669"/>
    <property type="project" value="TreeGrafter"/>
</dbReference>
<evidence type="ECO:0000256" key="1">
    <source>
        <dbReference type="ARBA" id="ARBA00009545"/>
    </source>
</evidence>
<proteinExistence type="inferred from homology"/>
<feature type="binding site" evidence="5">
    <location>
        <position position="419"/>
    </location>
    <ligand>
        <name>substrate</name>
    </ligand>
</feature>
<dbReference type="GO" id="GO:0009225">
    <property type="term" value="P:nucleotide-sugar metabolic process"/>
    <property type="evidence" value="ECO:0007669"/>
    <property type="project" value="TreeGrafter"/>
</dbReference>
<feature type="binding site" evidence="5">
    <location>
        <position position="378"/>
    </location>
    <ligand>
        <name>substrate</name>
    </ligand>
</feature>
<reference evidence="9" key="1">
    <citation type="submission" date="2021-02" db="EMBL/GenBank/DDBJ databases">
        <authorList>
            <person name="Nowell W R."/>
        </authorList>
    </citation>
    <scope>NUCLEOTIDE SEQUENCE</scope>
</reference>
<dbReference type="PANTHER" id="PTHR12837">
    <property type="entry name" value="POLY ADP-RIBOSE GLYCOHYDROLASE"/>
    <property type="match status" value="1"/>
</dbReference>
<dbReference type="GO" id="GO:0005975">
    <property type="term" value="P:carbohydrate metabolic process"/>
    <property type="evidence" value="ECO:0007669"/>
    <property type="project" value="InterPro"/>
</dbReference>
<dbReference type="GO" id="GO:0004649">
    <property type="term" value="F:poly(ADP-ribose) glycohydrolase activity"/>
    <property type="evidence" value="ECO:0007669"/>
    <property type="project" value="UniProtKB-EC"/>
</dbReference>
<feature type="active site" evidence="4">
    <location>
        <position position="379"/>
    </location>
</feature>
<evidence type="ECO:0000313" key="10">
    <source>
        <dbReference type="Proteomes" id="UP000663862"/>
    </source>
</evidence>